<feature type="compositionally biased region" description="Polar residues" evidence="1">
    <location>
        <begin position="36"/>
        <end position="46"/>
    </location>
</feature>
<dbReference type="AlphaFoldDB" id="A0A8C5SAS7"/>
<keyword evidence="3" id="KW-1185">Reference proteome</keyword>
<evidence type="ECO:0000256" key="1">
    <source>
        <dbReference type="SAM" id="MobiDB-lite"/>
    </source>
</evidence>
<organism evidence="2 3">
    <name type="scientific">Laticauda laticaudata</name>
    <name type="common">Blue-ringed sea krait</name>
    <name type="synonym">Blue-lipped sea krait</name>
    <dbReference type="NCBI Taxonomy" id="8630"/>
    <lineage>
        <taxon>Eukaryota</taxon>
        <taxon>Metazoa</taxon>
        <taxon>Chordata</taxon>
        <taxon>Craniata</taxon>
        <taxon>Vertebrata</taxon>
        <taxon>Euteleostomi</taxon>
        <taxon>Lepidosauria</taxon>
        <taxon>Squamata</taxon>
        <taxon>Bifurcata</taxon>
        <taxon>Unidentata</taxon>
        <taxon>Episquamata</taxon>
        <taxon>Toxicofera</taxon>
        <taxon>Serpentes</taxon>
        <taxon>Colubroidea</taxon>
        <taxon>Elapidae</taxon>
        <taxon>Laticaudinae</taxon>
        <taxon>Laticauda</taxon>
    </lineage>
</organism>
<accession>A0A8C5SAS7</accession>
<dbReference type="Proteomes" id="UP000694406">
    <property type="component" value="Unplaced"/>
</dbReference>
<reference evidence="2" key="1">
    <citation type="submission" date="2025-08" db="UniProtKB">
        <authorList>
            <consortium name="Ensembl"/>
        </authorList>
    </citation>
    <scope>IDENTIFICATION</scope>
</reference>
<evidence type="ECO:0000313" key="3">
    <source>
        <dbReference type="Proteomes" id="UP000694406"/>
    </source>
</evidence>
<evidence type="ECO:0000313" key="2">
    <source>
        <dbReference type="Ensembl" id="ENSLLTP00000015252.1"/>
    </source>
</evidence>
<feature type="region of interest" description="Disordered" evidence="1">
    <location>
        <begin position="36"/>
        <end position="101"/>
    </location>
</feature>
<name>A0A8C5SAS7_LATLA</name>
<proteinExistence type="predicted"/>
<protein>
    <submittedName>
        <fullName evidence="2">Uncharacterized protein</fullName>
    </submittedName>
</protein>
<feature type="compositionally biased region" description="Basic and acidic residues" evidence="1">
    <location>
        <begin position="83"/>
        <end position="101"/>
    </location>
</feature>
<sequence>MRPPRNLARVFFFLGGGGNVGPGVCVWRGSLITPSGLPTQDRTGTQDIKGGSQGVLRDPTPYHPVGKGEPWALILPPPTPLPEGRRGKGERQSGVGEERRPCGEAHLQGVLVNGGAELEQCLLVELAAVDDAHLLEEGRLAALAGAQQQDPHQAAHGAALAGQ</sequence>
<reference evidence="2" key="2">
    <citation type="submission" date="2025-09" db="UniProtKB">
        <authorList>
            <consortium name="Ensembl"/>
        </authorList>
    </citation>
    <scope>IDENTIFICATION</scope>
</reference>
<dbReference type="Ensembl" id="ENSLLTT00000015847.1">
    <property type="protein sequence ID" value="ENSLLTP00000015252.1"/>
    <property type="gene ID" value="ENSLLTG00000011687.1"/>
</dbReference>